<keyword evidence="2" id="KW-0902">Two-component regulatory system</keyword>
<keyword evidence="5" id="KW-0804">Transcription</keyword>
<keyword evidence="11" id="KW-1185">Reference proteome</keyword>
<dbReference type="InterPro" id="IPR001789">
    <property type="entry name" value="Sig_transdc_resp-reg_receiver"/>
</dbReference>
<dbReference type="InterPro" id="IPR051677">
    <property type="entry name" value="AfsR-DnrI-RedD_regulator"/>
</dbReference>
<evidence type="ECO:0008006" key="12">
    <source>
        <dbReference type="Google" id="ProtNLM"/>
    </source>
</evidence>
<dbReference type="PANTHER" id="PTHR35807:SF2">
    <property type="entry name" value="TRANSCRIPTIONAL ACTIVATOR DOMAIN"/>
    <property type="match status" value="1"/>
</dbReference>
<keyword evidence="6" id="KW-0597">Phosphoprotein</keyword>
<evidence type="ECO:0000256" key="5">
    <source>
        <dbReference type="ARBA" id="ARBA00023163"/>
    </source>
</evidence>
<accession>A0A917D5Z6</accession>
<organism evidence="10 11">
    <name type="scientific">Lysinibacillus alkalisoli</name>
    <dbReference type="NCBI Taxonomy" id="1911548"/>
    <lineage>
        <taxon>Bacteria</taxon>
        <taxon>Bacillati</taxon>
        <taxon>Bacillota</taxon>
        <taxon>Bacilli</taxon>
        <taxon>Bacillales</taxon>
        <taxon>Bacillaceae</taxon>
        <taxon>Lysinibacillus</taxon>
    </lineage>
</organism>
<reference evidence="10" key="2">
    <citation type="submission" date="2020-09" db="EMBL/GenBank/DDBJ databases">
        <authorList>
            <person name="Sun Q."/>
            <person name="Zhou Y."/>
        </authorList>
    </citation>
    <scope>NUCLEOTIDE SEQUENCE</scope>
    <source>
        <strain evidence="10">CGMCC 1.15760</strain>
    </source>
</reference>
<keyword evidence="3" id="KW-0805">Transcription regulation</keyword>
<comment type="caution">
    <text evidence="10">The sequence shown here is derived from an EMBL/GenBank/DDBJ whole genome shotgun (WGS) entry which is preliminary data.</text>
</comment>
<evidence type="ECO:0000256" key="2">
    <source>
        <dbReference type="ARBA" id="ARBA00023012"/>
    </source>
</evidence>
<dbReference type="PANTHER" id="PTHR35807">
    <property type="entry name" value="TRANSCRIPTIONAL REGULATOR REDD-RELATED"/>
    <property type="match status" value="1"/>
</dbReference>
<dbReference type="PROSITE" id="PS50110">
    <property type="entry name" value="RESPONSE_REGULATORY"/>
    <property type="match status" value="1"/>
</dbReference>
<evidence type="ECO:0000259" key="8">
    <source>
        <dbReference type="PROSITE" id="PS50110"/>
    </source>
</evidence>
<keyword evidence="4 7" id="KW-0238">DNA-binding</keyword>
<dbReference type="Pfam" id="PF00486">
    <property type="entry name" value="Trans_reg_C"/>
    <property type="match status" value="1"/>
</dbReference>
<proteinExistence type="predicted"/>
<evidence type="ECO:0000256" key="6">
    <source>
        <dbReference type="PROSITE-ProRule" id="PRU00169"/>
    </source>
</evidence>
<dbReference type="Pfam" id="PF00072">
    <property type="entry name" value="Response_reg"/>
    <property type="match status" value="1"/>
</dbReference>
<dbReference type="SMART" id="SM00448">
    <property type="entry name" value="REC"/>
    <property type="match status" value="1"/>
</dbReference>
<evidence type="ECO:0000313" key="11">
    <source>
        <dbReference type="Proteomes" id="UP000616608"/>
    </source>
</evidence>
<reference evidence="10" key="1">
    <citation type="journal article" date="2014" name="Int. J. Syst. Evol. Microbiol.">
        <title>Complete genome sequence of Corynebacterium casei LMG S-19264T (=DSM 44701T), isolated from a smear-ripened cheese.</title>
        <authorList>
            <consortium name="US DOE Joint Genome Institute (JGI-PGF)"/>
            <person name="Walter F."/>
            <person name="Albersmeier A."/>
            <person name="Kalinowski J."/>
            <person name="Ruckert C."/>
        </authorList>
    </citation>
    <scope>NUCLEOTIDE SEQUENCE</scope>
    <source>
        <strain evidence="10">CGMCC 1.15760</strain>
    </source>
</reference>
<dbReference type="AlphaFoldDB" id="A0A917D5Z6"/>
<dbReference type="GO" id="GO:0006355">
    <property type="term" value="P:regulation of DNA-templated transcription"/>
    <property type="evidence" value="ECO:0007669"/>
    <property type="project" value="InterPro"/>
</dbReference>
<evidence type="ECO:0000256" key="1">
    <source>
        <dbReference type="ARBA" id="ARBA00004496"/>
    </source>
</evidence>
<dbReference type="InterPro" id="IPR001867">
    <property type="entry name" value="OmpR/PhoB-type_DNA-bd"/>
</dbReference>
<gene>
    <name evidence="10" type="ORF">GCM10007425_03050</name>
</gene>
<dbReference type="PROSITE" id="PS51755">
    <property type="entry name" value="OMPR_PHOB"/>
    <property type="match status" value="1"/>
</dbReference>
<dbReference type="SUPFAM" id="SSF52172">
    <property type="entry name" value="CheY-like"/>
    <property type="match status" value="1"/>
</dbReference>
<dbReference type="InterPro" id="IPR016032">
    <property type="entry name" value="Sig_transdc_resp-reg_C-effctor"/>
</dbReference>
<comment type="subcellular location">
    <subcellularLocation>
        <location evidence="1">Cytoplasm</location>
    </subcellularLocation>
</comment>
<protein>
    <recommendedName>
        <fullName evidence="12">Response regulator</fullName>
    </recommendedName>
</protein>
<evidence type="ECO:0000259" key="9">
    <source>
        <dbReference type="PROSITE" id="PS51755"/>
    </source>
</evidence>
<evidence type="ECO:0000256" key="7">
    <source>
        <dbReference type="PROSITE-ProRule" id="PRU01091"/>
    </source>
</evidence>
<dbReference type="InterPro" id="IPR011006">
    <property type="entry name" value="CheY-like_superfamily"/>
</dbReference>
<feature type="domain" description="Response regulatory" evidence="8">
    <location>
        <begin position="3"/>
        <end position="117"/>
    </location>
</feature>
<name>A0A917D5Z6_9BACI</name>
<dbReference type="Gene3D" id="1.10.10.10">
    <property type="entry name" value="Winged helix-like DNA-binding domain superfamily/Winged helix DNA-binding domain"/>
    <property type="match status" value="1"/>
</dbReference>
<evidence type="ECO:0000313" key="10">
    <source>
        <dbReference type="EMBL" id="GGG12079.1"/>
    </source>
</evidence>
<dbReference type="Proteomes" id="UP000616608">
    <property type="component" value="Unassembled WGS sequence"/>
</dbReference>
<dbReference type="GO" id="GO:0000160">
    <property type="term" value="P:phosphorelay signal transduction system"/>
    <property type="evidence" value="ECO:0007669"/>
    <property type="project" value="UniProtKB-KW"/>
</dbReference>
<evidence type="ECO:0000256" key="3">
    <source>
        <dbReference type="ARBA" id="ARBA00023015"/>
    </source>
</evidence>
<dbReference type="EMBL" id="BMJT01000001">
    <property type="protein sequence ID" value="GGG12079.1"/>
    <property type="molecule type" value="Genomic_DNA"/>
</dbReference>
<feature type="modified residue" description="4-aspartylphosphate" evidence="6">
    <location>
        <position position="54"/>
    </location>
</feature>
<sequence length="364" mass="42749">MRRAIIIDDERFSAILLKQKLEELTPIRVMAIDTDSRKIDALMHKYNPHIAFLDINLGEETGLSIAEYLAENYPLVQVVFVTAHEEFALSAFELGAVDYLLKPVTNERLHKMVSNVIKQSVVSKMQVENGLYITSLGNNGIYNKNNEPIKTRTKKAEELFYLLWCSQGKNATREQILAYLWPHATEEQATTSLHSAMYQLRKVLYKEGFEEAIVFRNKRYYLDAPVYADVDQLFEIMEEKNISEAMIRQTLSLYQGDYLAQMDYVWAIEEREVIKQRFYAFLFQHFKKRCYSTRLAEEIIEHLGDDIYMDEAWIKEVLRYYIDTKQRAKLVAFYEASMNWWSDELGIDLPKDIQKIYTACLLEL</sequence>
<dbReference type="InterPro" id="IPR036388">
    <property type="entry name" value="WH-like_DNA-bd_sf"/>
</dbReference>
<dbReference type="Gene3D" id="3.40.50.2300">
    <property type="match status" value="1"/>
</dbReference>
<feature type="DNA-binding region" description="OmpR/PhoB-type" evidence="7">
    <location>
        <begin position="122"/>
        <end position="224"/>
    </location>
</feature>
<dbReference type="RefSeq" id="WP_188613246.1">
    <property type="nucleotide sequence ID" value="NZ_BMJT01000001.1"/>
</dbReference>
<evidence type="ECO:0000256" key="4">
    <source>
        <dbReference type="ARBA" id="ARBA00023125"/>
    </source>
</evidence>
<dbReference type="SUPFAM" id="SSF46894">
    <property type="entry name" value="C-terminal effector domain of the bipartite response regulators"/>
    <property type="match status" value="1"/>
</dbReference>
<feature type="domain" description="OmpR/PhoB-type" evidence="9">
    <location>
        <begin position="122"/>
        <end position="224"/>
    </location>
</feature>
<dbReference type="GO" id="GO:0003677">
    <property type="term" value="F:DNA binding"/>
    <property type="evidence" value="ECO:0007669"/>
    <property type="project" value="UniProtKB-UniRule"/>
</dbReference>
<dbReference type="GO" id="GO:0005737">
    <property type="term" value="C:cytoplasm"/>
    <property type="evidence" value="ECO:0007669"/>
    <property type="project" value="UniProtKB-SubCell"/>
</dbReference>